<protein>
    <submittedName>
        <fullName evidence="1">Uncharacterized protein</fullName>
    </submittedName>
</protein>
<gene>
    <name evidence="1" type="ORF">AKJ09_01510</name>
</gene>
<keyword evidence="2" id="KW-1185">Reference proteome</keyword>
<sequence length="42" mass="4367">MDSSLPSLQATAAGTTAAASAAHRNIRVAFKASLLARWLWGP</sequence>
<dbReference type="KEGG" id="llu:AKJ09_01510"/>
<dbReference type="Proteomes" id="UP000064967">
    <property type="component" value="Chromosome"/>
</dbReference>
<evidence type="ECO:0000313" key="2">
    <source>
        <dbReference type="Proteomes" id="UP000064967"/>
    </source>
</evidence>
<name>A0A0K1PN79_9BACT</name>
<reference evidence="1 2" key="1">
    <citation type="submission" date="2015-08" db="EMBL/GenBank/DDBJ databases">
        <authorList>
            <person name="Babu N.S."/>
            <person name="Beckwith C.J."/>
            <person name="Beseler K.G."/>
            <person name="Brison A."/>
            <person name="Carone J.V."/>
            <person name="Caskin T.P."/>
            <person name="Diamond M."/>
            <person name="Durham M.E."/>
            <person name="Foxe J.M."/>
            <person name="Go M."/>
            <person name="Henderson B.A."/>
            <person name="Jones I.B."/>
            <person name="McGettigan J.A."/>
            <person name="Micheletti S.J."/>
            <person name="Nasrallah M.E."/>
            <person name="Ortiz D."/>
            <person name="Piller C.R."/>
            <person name="Privatt S.R."/>
            <person name="Schneider S.L."/>
            <person name="Sharp S."/>
            <person name="Smith T.C."/>
            <person name="Stanton J.D."/>
            <person name="Ullery H.E."/>
            <person name="Wilson R.J."/>
            <person name="Serrano M.G."/>
            <person name="Buck G."/>
            <person name="Lee V."/>
            <person name="Wang Y."/>
            <person name="Carvalho R."/>
            <person name="Voegtly L."/>
            <person name="Shi R."/>
            <person name="Duckworth R."/>
            <person name="Johnson A."/>
            <person name="Loviza R."/>
            <person name="Walstead R."/>
            <person name="Shah Z."/>
            <person name="Kiflezghi M."/>
            <person name="Wade K."/>
            <person name="Ball S.L."/>
            <person name="Bradley K.W."/>
            <person name="Asai D.J."/>
            <person name="Bowman C.A."/>
            <person name="Russell D.A."/>
            <person name="Pope W.H."/>
            <person name="Jacobs-Sera D."/>
            <person name="Hendrix R.W."/>
            <person name="Hatfull G.F."/>
        </authorList>
    </citation>
    <scope>NUCLEOTIDE SEQUENCE [LARGE SCALE GENOMIC DNA]</scope>
    <source>
        <strain evidence="1 2">DSM 27648</strain>
    </source>
</reference>
<accession>A0A0K1PN79</accession>
<proteinExistence type="predicted"/>
<evidence type="ECO:0000313" key="1">
    <source>
        <dbReference type="EMBL" id="AKU94846.1"/>
    </source>
</evidence>
<organism evidence="1 2">
    <name type="scientific">Labilithrix luteola</name>
    <dbReference type="NCBI Taxonomy" id="1391654"/>
    <lineage>
        <taxon>Bacteria</taxon>
        <taxon>Pseudomonadati</taxon>
        <taxon>Myxococcota</taxon>
        <taxon>Polyangia</taxon>
        <taxon>Polyangiales</taxon>
        <taxon>Labilitrichaceae</taxon>
        <taxon>Labilithrix</taxon>
    </lineage>
</organism>
<dbReference type="EMBL" id="CP012333">
    <property type="protein sequence ID" value="AKU94846.1"/>
    <property type="molecule type" value="Genomic_DNA"/>
</dbReference>
<dbReference type="AlphaFoldDB" id="A0A0K1PN79"/>